<accession>A0A3M7PH90</accession>
<dbReference type="EMBL" id="REGN01010802">
    <property type="protein sequence ID" value="RMZ98388.1"/>
    <property type="molecule type" value="Genomic_DNA"/>
</dbReference>
<keyword evidence="1" id="KW-0812">Transmembrane</keyword>
<proteinExistence type="predicted"/>
<evidence type="ECO:0000256" key="1">
    <source>
        <dbReference type="SAM" id="Phobius"/>
    </source>
</evidence>
<reference evidence="2 3" key="1">
    <citation type="journal article" date="2018" name="Sci. Rep.">
        <title>Genomic signatures of local adaptation to the degree of environmental predictability in rotifers.</title>
        <authorList>
            <person name="Franch-Gras L."/>
            <person name="Hahn C."/>
            <person name="Garcia-Roger E.M."/>
            <person name="Carmona M.J."/>
            <person name="Serra M."/>
            <person name="Gomez A."/>
        </authorList>
    </citation>
    <scope>NUCLEOTIDE SEQUENCE [LARGE SCALE GENOMIC DNA]</scope>
    <source>
        <strain evidence="2">HYR1</strain>
    </source>
</reference>
<keyword evidence="3" id="KW-1185">Reference proteome</keyword>
<feature type="transmembrane region" description="Helical" evidence="1">
    <location>
        <begin position="100"/>
        <end position="125"/>
    </location>
</feature>
<dbReference type="Proteomes" id="UP000276133">
    <property type="component" value="Unassembled WGS sequence"/>
</dbReference>
<sequence length="209" mass="23967">MVGRDRRMVADLFAANAVLFFRTDVFVGLAKQRVERLAEAAAVNGSGADQESALQHAEWFVPNNWNGEAIELFVNALAQNRPDRVFAPVYHFALETHPELVAFIIFFLSLNSLSAAPSQAFYFGAFTKKILYDLDKIILIFFLIFEFSLEISGLQLKLNVWHSFHDHKEKLKKSKGFIKFFDFLSKRKLVFKTKIKKASKCKNIKNLEN</sequence>
<keyword evidence="1" id="KW-0472">Membrane</keyword>
<comment type="caution">
    <text evidence="2">The sequence shown here is derived from an EMBL/GenBank/DDBJ whole genome shotgun (WGS) entry which is preliminary data.</text>
</comment>
<protein>
    <submittedName>
        <fullName evidence="2">Uncharacterized protein</fullName>
    </submittedName>
</protein>
<name>A0A3M7PH90_BRAPC</name>
<dbReference type="AlphaFoldDB" id="A0A3M7PH90"/>
<evidence type="ECO:0000313" key="2">
    <source>
        <dbReference type="EMBL" id="RMZ98388.1"/>
    </source>
</evidence>
<feature type="transmembrane region" description="Helical" evidence="1">
    <location>
        <begin position="137"/>
        <end position="156"/>
    </location>
</feature>
<keyword evidence="1" id="KW-1133">Transmembrane helix</keyword>
<evidence type="ECO:0000313" key="3">
    <source>
        <dbReference type="Proteomes" id="UP000276133"/>
    </source>
</evidence>
<organism evidence="2 3">
    <name type="scientific">Brachionus plicatilis</name>
    <name type="common">Marine rotifer</name>
    <name type="synonym">Brachionus muelleri</name>
    <dbReference type="NCBI Taxonomy" id="10195"/>
    <lineage>
        <taxon>Eukaryota</taxon>
        <taxon>Metazoa</taxon>
        <taxon>Spiralia</taxon>
        <taxon>Gnathifera</taxon>
        <taxon>Rotifera</taxon>
        <taxon>Eurotatoria</taxon>
        <taxon>Monogononta</taxon>
        <taxon>Pseudotrocha</taxon>
        <taxon>Ploima</taxon>
        <taxon>Brachionidae</taxon>
        <taxon>Brachionus</taxon>
    </lineage>
</organism>
<gene>
    <name evidence="2" type="ORF">BpHYR1_019775</name>
</gene>